<gene>
    <name evidence="1" type="ORF">MiSe_78550</name>
</gene>
<dbReference type="AlphaFoldDB" id="A0AAV3XPG6"/>
<dbReference type="Proteomes" id="UP001050975">
    <property type="component" value="Unassembled WGS sequence"/>
</dbReference>
<evidence type="ECO:0000313" key="1">
    <source>
        <dbReference type="EMBL" id="GET43035.1"/>
    </source>
</evidence>
<accession>A0AAV3XPG6</accession>
<dbReference type="EMBL" id="BLAY01000195">
    <property type="protein sequence ID" value="GET43035.1"/>
    <property type="molecule type" value="Genomic_DNA"/>
</dbReference>
<proteinExistence type="predicted"/>
<comment type="caution">
    <text evidence="1">The sequence shown here is derived from an EMBL/GenBank/DDBJ whole genome shotgun (WGS) entry which is preliminary data.</text>
</comment>
<reference evidence="1" key="1">
    <citation type="submission" date="2019-10" db="EMBL/GenBank/DDBJ databases">
        <title>Draft genome sequece of Microseira wollei NIES-4236.</title>
        <authorList>
            <person name="Yamaguchi H."/>
            <person name="Suzuki S."/>
            <person name="Kawachi M."/>
        </authorList>
    </citation>
    <scope>NUCLEOTIDE SEQUENCE</scope>
    <source>
        <strain evidence="1">NIES-4236</strain>
    </source>
</reference>
<organism evidence="1 2">
    <name type="scientific">Microseira wollei NIES-4236</name>
    <dbReference type="NCBI Taxonomy" id="2530354"/>
    <lineage>
        <taxon>Bacteria</taxon>
        <taxon>Bacillati</taxon>
        <taxon>Cyanobacteriota</taxon>
        <taxon>Cyanophyceae</taxon>
        <taxon>Oscillatoriophycideae</taxon>
        <taxon>Aerosakkonematales</taxon>
        <taxon>Aerosakkonemataceae</taxon>
        <taxon>Microseira</taxon>
    </lineage>
</organism>
<protein>
    <submittedName>
        <fullName evidence="1">Uncharacterized protein</fullName>
    </submittedName>
</protein>
<sequence length="57" mass="6616">MAEIVDKNLTKPQAVLITERTFCYRGTKIVRRNHHALVANVVSPENPRNRDIKIERC</sequence>
<evidence type="ECO:0000313" key="2">
    <source>
        <dbReference type="Proteomes" id="UP001050975"/>
    </source>
</evidence>
<name>A0AAV3XPG6_9CYAN</name>
<keyword evidence="2" id="KW-1185">Reference proteome</keyword>